<dbReference type="STRING" id="1185767.IIF7_16477"/>
<organism evidence="2 3">
    <name type="scientific">Zunongwangia atlantica 22II14-10F7</name>
    <dbReference type="NCBI Taxonomy" id="1185767"/>
    <lineage>
        <taxon>Bacteria</taxon>
        <taxon>Pseudomonadati</taxon>
        <taxon>Bacteroidota</taxon>
        <taxon>Flavobacteriia</taxon>
        <taxon>Flavobacteriales</taxon>
        <taxon>Flavobacteriaceae</taxon>
        <taxon>Zunongwangia</taxon>
    </lineage>
</organism>
<evidence type="ECO:0000313" key="3">
    <source>
        <dbReference type="Proteomes" id="UP000192746"/>
    </source>
</evidence>
<dbReference type="InterPro" id="IPR036812">
    <property type="entry name" value="NAD(P)_OxRdtase_dom_sf"/>
</dbReference>
<proteinExistence type="predicted"/>
<dbReference type="AlphaFoldDB" id="A0A1Y1T000"/>
<dbReference type="Pfam" id="PF00248">
    <property type="entry name" value="Aldo_ket_red"/>
    <property type="match status" value="1"/>
</dbReference>
<dbReference type="Proteomes" id="UP000192746">
    <property type="component" value="Unassembled WGS sequence"/>
</dbReference>
<dbReference type="RefSeq" id="WP_084842801.1">
    <property type="nucleotide sequence ID" value="NZ_ARYN01000016.1"/>
</dbReference>
<dbReference type="GO" id="GO:0005829">
    <property type="term" value="C:cytosol"/>
    <property type="evidence" value="ECO:0007669"/>
    <property type="project" value="TreeGrafter"/>
</dbReference>
<dbReference type="InterPro" id="IPR020471">
    <property type="entry name" value="AKR"/>
</dbReference>
<dbReference type="PANTHER" id="PTHR42686:SF1">
    <property type="entry name" value="GH17980P-RELATED"/>
    <property type="match status" value="1"/>
</dbReference>
<dbReference type="PROSITE" id="PS51318">
    <property type="entry name" value="TAT"/>
    <property type="match status" value="1"/>
</dbReference>
<sequence>MANRRDFLYKSILGTAGMVAAPSIINAANSSSVSIPSAKIKDNFLRDKFKPEWKFGMGGVAAGNGFHVNSDEEIRGAMDAAWNNGVRYFDTSPWYGLGISERRMGSYLFNKEREDFVLSTKVGRVLTPDPDFSMPDGLWKGKLNMNYEYDYSAEGTRKSVEQSLHRLGLAYIDIVFIHDLSPDNPDFKEGDYEKYFEQAKNGAMPELTKMREEGLIKGWGLGVNTTRPILETIEVADPDIFLSAKQYSLLVHEDDLNNVFPVCEKEGISLVIGAALNAGFLAGKERYNYGGTNPEGMKDKRAKLQKVADKHNVDLRTAALQFSAAPDVVASVIPGASNGEQSAANAKSMDVKIPKVFWKELKSKGLIAENAPEPK</sequence>
<dbReference type="InterPro" id="IPR006311">
    <property type="entry name" value="TAT_signal"/>
</dbReference>
<dbReference type="SUPFAM" id="SSF51430">
    <property type="entry name" value="NAD(P)-linked oxidoreductase"/>
    <property type="match status" value="1"/>
</dbReference>
<name>A0A1Y1T000_9FLAO</name>
<reference evidence="2 3" key="1">
    <citation type="submission" date="2013-04" db="EMBL/GenBank/DDBJ databases">
        <title>Zunongwangia sp. 22II14-10F7 Genome Sequencing.</title>
        <authorList>
            <person name="Lai Q."/>
            <person name="Shao Z."/>
        </authorList>
    </citation>
    <scope>NUCLEOTIDE SEQUENCE [LARGE SCALE GENOMIC DNA]</scope>
    <source>
        <strain evidence="2 3">22II14-10F7</strain>
    </source>
</reference>
<dbReference type="EMBL" id="ARYN01000016">
    <property type="protein sequence ID" value="ORL44331.1"/>
    <property type="molecule type" value="Genomic_DNA"/>
</dbReference>
<dbReference type="Gene3D" id="3.20.20.100">
    <property type="entry name" value="NADP-dependent oxidoreductase domain"/>
    <property type="match status" value="1"/>
</dbReference>
<dbReference type="InterPro" id="IPR023210">
    <property type="entry name" value="NADP_OxRdtase_dom"/>
</dbReference>
<feature type="domain" description="NADP-dependent oxidoreductase" evidence="1">
    <location>
        <begin position="56"/>
        <end position="363"/>
    </location>
</feature>
<keyword evidence="3" id="KW-1185">Reference proteome</keyword>
<dbReference type="OrthoDB" id="9773828at2"/>
<evidence type="ECO:0000259" key="1">
    <source>
        <dbReference type="Pfam" id="PF00248"/>
    </source>
</evidence>
<protein>
    <submittedName>
        <fullName evidence="2">Aldo/keto reductase</fullName>
    </submittedName>
</protein>
<gene>
    <name evidence="2" type="ORF">IIF7_16477</name>
</gene>
<evidence type="ECO:0000313" key="2">
    <source>
        <dbReference type="EMBL" id="ORL44331.1"/>
    </source>
</evidence>
<dbReference type="PANTHER" id="PTHR42686">
    <property type="entry name" value="GH17980P-RELATED"/>
    <property type="match status" value="1"/>
</dbReference>
<dbReference type="CDD" id="cd19152">
    <property type="entry name" value="AKR_AKR15A"/>
    <property type="match status" value="1"/>
</dbReference>
<dbReference type="GO" id="GO:0016491">
    <property type="term" value="F:oxidoreductase activity"/>
    <property type="evidence" value="ECO:0007669"/>
    <property type="project" value="InterPro"/>
</dbReference>
<comment type="caution">
    <text evidence="2">The sequence shown here is derived from an EMBL/GenBank/DDBJ whole genome shotgun (WGS) entry which is preliminary data.</text>
</comment>
<accession>A0A1Y1T000</accession>